<feature type="non-terminal residue" evidence="1">
    <location>
        <position position="1"/>
    </location>
</feature>
<comment type="caution">
    <text evidence="1">The sequence shown here is derived from an EMBL/GenBank/DDBJ whole genome shotgun (WGS) entry which is preliminary data.</text>
</comment>
<gene>
    <name evidence="1" type="ORF">LCGC14_2162380</name>
</gene>
<protein>
    <submittedName>
        <fullName evidence="1">Uncharacterized protein</fullName>
    </submittedName>
</protein>
<evidence type="ECO:0000313" key="1">
    <source>
        <dbReference type="EMBL" id="KKL64701.1"/>
    </source>
</evidence>
<reference evidence="1" key="1">
    <citation type="journal article" date="2015" name="Nature">
        <title>Complex archaea that bridge the gap between prokaryotes and eukaryotes.</title>
        <authorList>
            <person name="Spang A."/>
            <person name="Saw J.H."/>
            <person name="Jorgensen S.L."/>
            <person name="Zaremba-Niedzwiedzka K."/>
            <person name="Martijn J."/>
            <person name="Lind A.E."/>
            <person name="van Eijk R."/>
            <person name="Schleper C."/>
            <person name="Guy L."/>
            <person name="Ettema T.J."/>
        </authorList>
    </citation>
    <scope>NUCLEOTIDE SEQUENCE</scope>
</reference>
<proteinExistence type="predicted"/>
<sequence>TIEVKMEKQNKLEPILIWGYNKILKDKGYRWKQINDIFERIESGELPEDYVWSCPRL</sequence>
<organism evidence="1">
    <name type="scientific">marine sediment metagenome</name>
    <dbReference type="NCBI Taxonomy" id="412755"/>
    <lineage>
        <taxon>unclassified sequences</taxon>
        <taxon>metagenomes</taxon>
        <taxon>ecological metagenomes</taxon>
    </lineage>
</organism>
<name>A0A0F9EEM0_9ZZZZ</name>
<accession>A0A0F9EEM0</accession>
<dbReference type="EMBL" id="LAZR01027765">
    <property type="protein sequence ID" value="KKL64701.1"/>
    <property type="molecule type" value="Genomic_DNA"/>
</dbReference>
<dbReference type="AlphaFoldDB" id="A0A0F9EEM0"/>